<dbReference type="PANTHER" id="PTHR21503">
    <property type="entry name" value="F-BOX-CONTAINING HYPOTHETICAL PROTEIN C.ELEGANS"/>
    <property type="match status" value="1"/>
</dbReference>
<evidence type="ECO:0008006" key="3">
    <source>
        <dbReference type="Google" id="ProtNLM"/>
    </source>
</evidence>
<protein>
    <recommendedName>
        <fullName evidence="3">F-box domain-containing protein</fullName>
    </recommendedName>
</protein>
<organism evidence="2">
    <name type="scientific">Caenorhabditis remanei</name>
    <name type="common">Caenorhabditis vulgaris</name>
    <dbReference type="NCBI Taxonomy" id="31234"/>
    <lineage>
        <taxon>Eukaryota</taxon>
        <taxon>Metazoa</taxon>
        <taxon>Ecdysozoa</taxon>
        <taxon>Nematoda</taxon>
        <taxon>Chromadorea</taxon>
        <taxon>Rhabditida</taxon>
        <taxon>Rhabditina</taxon>
        <taxon>Rhabditomorpha</taxon>
        <taxon>Rhabditoidea</taxon>
        <taxon>Rhabditidae</taxon>
        <taxon>Peloderinae</taxon>
        <taxon>Caenorhabditis</taxon>
    </lineage>
</organism>
<gene>
    <name evidence="1" type="ORF">CRE_28687</name>
</gene>
<dbReference type="EMBL" id="DS268451">
    <property type="protein sequence ID" value="EFP03818.1"/>
    <property type="molecule type" value="Genomic_DNA"/>
</dbReference>
<dbReference type="Proteomes" id="UP000008281">
    <property type="component" value="Unassembled WGS sequence"/>
</dbReference>
<accession>E3MK13</accession>
<evidence type="ECO:0000313" key="1">
    <source>
        <dbReference type="EMBL" id="EFP03818.1"/>
    </source>
</evidence>
<evidence type="ECO:0000313" key="2">
    <source>
        <dbReference type="Proteomes" id="UP000008281"/>
    </source>
</evidence>
<name>E3MK13_CAERE</name>
<dbReference type="InParanoid" id="E3MK13"/>
<reference evidence="1" key="1">
    <citation type="submission" date="2007-07" db="EMBL/GenBank/DDBJ databases">
        <title>PCAP assembly of the Caenorhabditis remanei genome.</title>
        <authorList>
            <consortium name="The Caenorhabditis remanei Sequencing Consortium"/>
            <person name="Wilson R.K."/>
        </authorList>
    </citation>
    <scope>NUCLEOTIDE SEQUENCE [LARGE SCALE GENOMIC DNA]</scope>
    <source>
        <strain evidence="1">PB4641</strain>
    </source>
</reference>
<dbReference type="AlphaFoldDB" id="E3MK13"/>
<sequence length="421" mass="49183">MSLQTSSIHRIQTAAPSDHSPFPPHLPYLFSPVIATQKSMSSEFPLFRLPLIVLNHGLKLMTPFEIISLSLCSKRCKTVCQSLRNQLKCKEKAVKFQLKFSKKREIQLEFNYYLNTLWILSIFQISGKDEIGLSRNDLFVTNWIPTEDDTPQEQIRENNSMVNQYLKVYISNDCDIFVLRKYIDHLAYIFNITLTDLELHFQDFTRDENEKIIDSYCGNRRDTNCVKSLKLIGESENTPEDDEVLYHILNRQEAECQLTLAIKPTSKFHFYGDLLRYSINQLIVRNSDWLTCGELECCKSFSVWMFNSKINEFNIEFMIKRWYSGWTPKWTLAMIEHIFINIDDCIIRIREGISAGLIAIRSEETIEEPDGLSHRIKYSIRRGNGTIGEFLVENNKYLYIKARGNTDISLSTFISMTKEMM</sequence>
<keyword evidence="2" id="KW-1185">Reference proteome</keyword>
<proteinExistence type="predicted"/>
<dbReference type="PANTHER" id="PTHR21503:SF31">
    <property type="entry name" value="F-BOX DOMAIN-CONTAINING PROTEIN"/>
    <property type="match status" value="1"/>
</dbReference>
<dbReference type="HOGENOM" id="CLU_036540_0_0_1"/>